<protein>
    <submittedName>
        <fullName evidence="5">Uncharacterized protein</fullName>
    </submittedName>
</protein>
<dbReference type="OrthoDB" id="6606107at2759"/>
<keyword evidence="4" id="KW-0460">Magnesium</keyword>
<dbReference type="Pfam" id="PF13242">
    <property type="entry name" value="Hydrolase_like"/>
    <property type="match status" value="1"/>
</dbReference>
<dbReference type="Gene3D" id="3.40.50.1000">
    <property type="entry name" value="HAD superfamily/HAD-like"/>
    <property type="match status" value="2"/>
</dbReference>
<feature type="active site" description="Nucleophile" evidence="2">
    <location>
        <position position="29"/>
    </location>
</feature>
<evidence type="ECO:0000313" key="6">
    <source>
        <dbReference type="Proteomes" id="UP001152798"/>
    </source>
</evidence>
<dbReference type="PANTHER" id="PTHR19288:SF4">
    <property type="entry name" value="RE04130P-RELATED"/>
    <property type="match status" value="1"/>
</dbReference>
<keyword evidence="1" id="KW-0378">Hydrolase</keyword>
<dbReference type="AlphaFoldDB" id="A0A9P0MWR7"/>
<comment type="similarity">
    <text evidence="1">Belongs to the HAD-like hydrolase superfamily.</text>
</comment>
<keyword evidence="6" id="KW-1185">Reference proteome</keyword>
<dbReference type="Pfam" id="PF13344">
    <property type="entry name" value="Hydrolase_6"/>
    <property type="match status" value="1"/>
</dbReference>
<feature type="binding site" evidence="4">
    <location>
        <position position="29"/>
    </location>
    <ligand>
        <name>Mg(2+)</name>
        <dbReference type="ChEBI" id="CHEBI:18420"/>
    </ligand>
</feature>
<proteinExistence type="inferred from homology"/>
<evidence type="ECO:0000313" key="5">
    <source>
        <dbReference type="EMBL" id="CAH1407890.1"/>
    </source>
</evidence>
<feature type="binding site" evidence="4">
    <location>
        <position position="245"/>
    </location>
    <ligand>
        <name>Mg(2+)</name>
        <dbReference type="ChEBI" id="CHEBI:18420"/>
    </ligand>
</feature>
<organism evidence="5 6">
    <name type="scientific">Nezara viridula</name>
    <name type="common">Southern green stink bug</name>
    <name type="synonym">Cimex viridulus</name>
    <dbReference type="NCBI Taxonomy" id="85310"/>
    <lineage>
        <taxon>Eukaryota</taxon>
        <taxon>Metazoa</taxon>
        <taxon>Ecdysozoa</taxon>
        <taxon>Arthropoda</taxon>
        <taxon>Hexapoda</taxon>
        <taxon>Insecta</taxon>
        <taxon>Pterygota</taxon>
        <taxon>Neoptera</taxon>
        <taxon>Paraneoptera</taxon>
        <taxon>Hemiptera</taxon>
        <taxon>Heteroptera</taxon>
        <taxon>Panheteroptera</taxon>
        <taxon>Pentatomomorpha</taxon>
        <taxon>Pentatomoidea</taxon>
        <taxon>Pentatomidae</taxon>
        <taxon>Pentatominae</taxon>
        <taxon>Nezara</taxon>
    </lineage>
</organism>
<feature type="active site" description="Proton donor" evidence="2">
    <location>
        <position position="31"/>
    </location>
</feature>
<evidence type="ECO:0000256" key="3">
    <source>
        <dbReference type="PIRSR" id="PIRSR000915-2"/>
    </source>
</evidence>
<evidence type="ECO:0000256" key="1">
    <source>
        <dbReference type="PIRNR" id="PIRNR000915"/>
    </source>
</evidence>
<accession>A0A9P0MWR7</accession>
<evidence type="ECO:0000256" key="2">
    <source>
        <dbReference type="PIRSR" id="PIRSR000915-1"/>
    </source>
</evidence>
<dbReference type="GO" id="GO:0046872">
    <property type="term" value="F:metal ion binding"/>
    <property type="evidence" value="ECO:0007669"/>
    <property type="project" value="UniProtKB-KW"/>
</dbReference>
<dbReference type="InterPro" id="IPR006357">
    <property type="entry name" value="HAD-SF_hydro_IIA"/>
</dbReference>
<dbReference type="PIRSF" id="PIRSF000915">
    <property type="entry name" value="PGP-type_phosphatase"/>
    <property type="match status" value="1"/>
</dbReference>
<name>A0A9P0MWR7_NEZVI</name>
<dbReference type="NCBIfam" id="TIGR01460">
    <property type="entry name" value="HAD-SF-IIA"/>
    <property type="match status" value="1"/>
</dbReference>
<dbReference type="InterPro" id="IPR023214">
    <property type="entry name" value="HAD_sf"/>
</dbReference>
<dbReference type="InterPro" id="IPR036412">
    <property type="entry name" value="HAD-like_sf"/>
</dbReference>
<dbReference type="PANTHER" id="PTHR19288">
    <property type="entry name" value="4-NITROPHENYLPHOSPHATASE-RELATED"/>
    <property type="match status" value="1"/>
</dbReference>
<keyword evidence="4" id="KW-0479">Metal-binding</keyword>
<evidence type="ECO:0000256" key="4">
    <source>
        <dbReference type="PIRSR" id="PIRSR000915-3"/>
    </source>
</evidence>
<gene>
    <name evidence="5" type="ORF">NEZAVI_LOCUS15514</name>
</gene>
<reference evidence="5" key="1">
    <citation type="submission" date="2022-01" db="EMBL/GenBank/DDBJ databases">
        <authorList>
            <person name="King R."/>
        </authorList>
    </citation>
    <scope>NUCLEOTIDE SEQUENCE</scope>
</reference>
<dbReference type="SUPFAM" id="SSF56784">
    <property type="entry name" value="HAD-like"/>
    <property type="match status" value="1"/>
</dbReference>
<feature type="binding site" evidence="4">
    <location>
        <position position="31"/>
    </location>
    <ligand>
        <name>Mg(2+)</name>
        <dbReference type="ChEBI" id="CHEBI:18420"/>
    </ligand>
</feature>
<feature type="binding site" evidence="3">
    <location>
        <position position="221"/>
    </location>
    <ligand>
        <name>substrate</name>
    </ligand>
</feature>
<comment type="cofactor">
    <cofactor evidence="4">
        <name>Mg(2+)</name>
        <dbReference type="ChEBI" id="CHEBI:18420"/>
    </cofactor>
    <text evidence="4">Divalent metal ions. Mg(2+) is the most effective.</text>
</comment>
<dbReference type="EMBL" id="OV725083">
    <property type="protein sequence ID" value="CAH1407890.1"/>
    <property type="molecule type" value="Genomic_DNA"/>
</dbReference>
<dbReference type="Proteomes" id="UP001152798">
    <property type="component" value="Chromosome 7"/>
</dbReference>
<sequence length="304" mass="33511">MARKMIDFSKLTSEELKEFRDRYDAFIFDMDGCLVHLEAGPIDGVKEALNEIAKHGISIHIMTDNCLSTLKDISTRVNRLFPAIKKENVMSCGHLAVKYLKEINFNKKIYVMGSESGVIVELKDYGFDVIYDDEVSKITIPELRKVTFEKNVGAVLVAADMNFTFLKLFKAANYLADPEVLLMQTHLPNIASVDPVLPAVGAIAASVKAGSGRNDSIATGKGSEYCTKYLKSLGYPVERCLFIGDGVPNDIHAGNLSGMDTMLTLTGVCTLKSVEIAKAKNKETFIPTYYINSVADLIKAFKIE</sequence>
<dbReference type="GO" id="GO:0016791">
    <property type="term" value="F:phosphatase activity"/>
    <property type="evidence" value="ECO:0007669"/>
    <property type="project" value="TreeGrafter"/>
</dbReference>
<dbReference type="GO" id="GO:0005737">
    <property type="term" value="C:cytoplasm"/>
    <property type="evidence" value="ECO:0007669"/>
    <property type="project" value="TreeGrafter"/>
</dbReference>